<evidence type="ECO:0000256" key="1">
    <source>
        <dbReference type="SAM" id="MobiDB-lite"/>
    </source>
</evidence>
<evidence type="ECO:0000313" key="2">
    <source>
        <dbReference type="EMBL" id="KTB45260.1"/>
    </source>
</evidence>
<dbReference type="Proteomes" id="UP000054988">
    <property type="component" value="Unassembled WGS sequence"/>
</dbReference>
<proteinExistence type="predicted"/>
<feature type="compositionally biased region" description="Basic and acidic residues" evidence="1">
    <location>
        <begin position="46"/>
        <end position="65"/>
    </location>
</feature>
<accession>A0A0W0G9N6</accession>
<dbReference type="AlphaFoldDB" id="A0A0W0G9N6"/>
<evidence type="ECO:0000313" key="3">
    <source>
        <dbReference type="Proteomes" id="UP000054988"/>
    </source>
</evidence>
<feature type="region of interest" description="Disordered" evidence="1">
    <location>
        <begin position="39"/>
        <end position="65"/>
    </location>
</feature>
<name>A0A0W0G9N6_MONRR</name>
<dbReference type="EMBL" id="LATX01000739">
    <property type="protein sequence ID" value="KTB45260.1"/>
    <property type="molecule type" value="Genomic_DNA"/>
</dbReference>
<organism evidence="2 3">
    <name type="scientific">Moniliophthora roreri</name>
    <name type="common">Frosty pod rot fungus</name>
    <name type="synonym">Monilia roreri</name>
    <dbReference type="NCBI Taxonomy" id="221103"/>
    <lineage>
        <taxon>Eukaryota</taxon>
        <taxon>Fungi</taxon>
        <taxon>Dikarya</taxon>
        <taxon>Basidiomycota</taxon>
        <taxon>Agaricomycotina</taxon>
        <taxon>Agaricomycetes</taxon>
        <taxon>Agaricomycetidae</taxon>
        <taxon>Agaricales</taxon>
        <taxon>Marasmiineae</taxon>
        <taxon>Marasmiaceae</taxon>
        <taxon>Moniliophthora</taxon>
    </lineage>
</organism>
<protein>
    <submittedName>
        <fullName evidence="2">Uncharacterized protein</fullName>
    </submittedName>
</protein>
<reference evidence="2 3" key="1">
    <citation type="submission" date="2015-12" db="EMBL/GenBank/DDBJ databases">
        <title>Draft genome sequence of Moniliophthora roreri, the causal agent of frosty pod rot of cacao.</title>
        <authorList>
            <person name="Aime M.C."/>
            <person name="Diaz-Valderrama J.R."/>
            <person name="Kijpornyongpan T."/>
            <person name="Phillips-Mora W."/>
        </authorList>
    </citation>
    <scope>NUCLEOTIDE SEQUENCE [LARGE SCALE GENOMIC DNA]</scope>
    <source>
        <strain evidence="2 3">MCA 2952</strain>
    </source>
</reference>
<sequence>MAVAASRTPTLAIATAAAISMYAGTAYALNMDVKHKEGKGSIYQPVDEKKTVGKAGDPTRDRIEG</sequence>
<comment type="caution">
    <text evidence="2">The sequence shown here is derived from an EMBL/GenBank/DDBJ whole genome shotgun (WGS) entry which is preliminary data.</text>
</comment>
<gene>
    <name evidence="2" type="ORF">WG66_2188</name>
</gene>